<evidence type="ECO:0000313" key="2">
    <source>
        <dbReference type="EMBL" id="SEH00362.1"/>
    </source>
</evidence>
<dbReference type="PROSITE" id="PS51186">
    <property type="entry name" value="GNAT"/>
    <property type="match status" value="1"/>
</dbReference>
<sequence>MGYALYALPHQIVRLTHLCISPDYRSRGLARQLVDAITRDHGDRFGIALKCRTDYVENALWPRLGFIERGRTPGRSKKRLPLSIWWRDHGHPDLFSSAESLDILKVALDVNVFVDIENGDDRAAAKESHALIEDWLVGQVELTITPELSREISRLPQCDSKSTQVAALTKYRTLTADHSTSDAMYQRLLDHAKSAHGLDLSIEESDRSDVRHIAEAYAAGVTVFVTRDERLSIWARSALDICGVRVMRPADVILYVDELARAQAYMPSQLLDTEYRLEPVRSMEEGNLLSFLNSSDGERKTDFLAKVRQLSAEGQKWERLILRDPHGNASALLIYGLEATQLTVPLIRVGNSRIEETIVRQLIYLARTQARQHKREIIRITDRQLSKALQRILRSEGFVCHNDAWIAFVIDLCANAAAVDEQTALAARHVDIRLTKLTTNLSPIIAADLERSLWPAKLVDSALPSYIVPIRPYWSAELFGVPQTLIPRSNSLGISREHVYYRSPIPRGERAPARLLWYVSSNSAGGLSAIIGCSRLEEVTVDSPQALHGRFQHLGVWSRQQVINASKGGKALALRFSDTELFQHHVPLRRMRQIATTFGQTLQLQSVSKISSDLFAAIYKEGQGP</sequence>
<dbReference type="InterPro" id="IPR000182">
    <property type="entry name" value="GNAT_dom"/>
</dbReference>
<keyword evidence="2" id="KW-0808">Transferase</keyword>
<evidence type="ECO:0000259" key="1">
    <source>
        <dbReference type="PROSITE" id="PS51186"/>
    </source>
</evidence>
<evidence type="ECO:0000313" key="3">
    <source>
        <dbReference type="Proteomes" id="UP000236732"/>
    </source>
</evidence>
<dbReference type="EMBL" id="FNVT01000016">
    <property type="protein sequence ID" value="SEH00362.1"/>
    <property type="molecule type" value="Genomic_DNA"/>
</dbReference>
<name>A0A1H6ERD5_9ACTN</name>
<proteinExistence type="predicted"/>
<dbReference type="Gene3D" id="3.40.630.30">
    <property type="match status" value="1"/>
</dbReference>
<dbReference type="CDD" id="cd18700">
    <property type="entry name" value="PIN_GNAT-like"/>
    <property type="match status" value="1"/>
</dbReference>
<dbReference type="SUPFAM" id="SSF55729">
    <property type="entry name" value="Acyl-CoA N-acyltransferases (Nat)"/>
    <property type="match status" value="1"/>
</dbReference>
<dbReference type="GO" id="GO:0016747">
    <property type="term" value="F:acyltransferase activity, transferring groups other than amino-acyl groups"/>
    <property type="evidence" value="ECO:0007669"/>
    <property type="project" value="InterPro"/>
</dbReference>
<reference evidence="2 3" key="1">
    <citation type="submission" date="2016-10" db="EMBL/GenBank/DDBJ databases">
        <authorList>
            <person name="de Groot N.N."/>
        </authorList>
    </citation>
    <scope>NUCLEOTIDE SEQUENCE [LARGE SCALE GENOMIC DNA]</scope>
    <source>
        <strain evidence="2 3">CGMCC 4.7037</strain>
    </source>
</reference>
<gene>
    <name evidence="2" type="ORF">SAMN05444920_11696</name>
</gene>
<organism evidence="2 3">
    <name type="scientific">Nonomuraea solani</name>
    <dbReference type="NCBI Taxonomy" id="1144553"/>
    <lineage>
        <taxon>Bacteria</taxon>
        <taxon>Bacillati</taxon>
        <taxon>Actinomycetota</taxon>
        <taxon>Actinomycetes</taxon>
        <taxon>Streptosporangiales</taxon>
        <taxon>Streptosporangiaceae</taxon>
        <taxon>Nonomuraea</taxon>
    </lineage>
</organism>
<feature type="domain" description="N-acetyltransferase" evidence="1">
    <location>
        <begin position="1"/>
        <end position="87"/>
    </location>
</feature>
<dbReference type="InterPro" id="IPR016181">
    <property type="entry name" value="Acyl_CoA_acyltransferase"/>
</dbReference>
<accession>A0A1H6ERD5</accession>
<protein>
    <submittedName>
        <fullName evidence="2">Acetyltransferase (GNAT) family protein</fullName>
    </submittedName>
</protein>
<dbReference type="Proteomes" id="UP000236732">
    <property type="component" value="Unassembled WGS sequence"/>
</dbReference>
<keyword evidence="3" id="KW-1185">Reference proteome</keyword>
<dbReference type="AlphaFoldDB" id="A0A1H6ERD5"/>